<feature type="domain" description="DUF4780" evidence="2">
    <location>
        <begin position="164"/>
        <end position="326"/>
    </location>
</feature>
<feature type="region of interest" description="Disordered" evidence="1">
    <location>
        <begin position="337"/>
        <end position="365"/>
    </location>
</feature>
<name>A0A9Q0NDF5_9DIPT</name>
<dbReference type="AlphaFoldDB" id="A0A9Q0NDF5"/>
<keyword evidence="4" id="KW-1185">Reference proteome</keyword>
<dbReference type="EMBL" id="WJQU01000001">
    <property type="protein sequence ID" value="KAJ6647862.1"/>
    <property type="molecule type" value="Genomic_DNA"/>
</dbReference>
<evidence type="ECO:0000313" key="4">
    <source>
        <dbReference type="Proteomes" id="UP001151699"/>
    </source>
</evidence>
<dbReference type="OrthoDB" id="10023235at2759"/>
<proteinExistence type="predicted"/>
<gene>
    <name evidence="3" type="ORF">Bhyg_03085</name>
</gene>
<organism evidence="3 4">
    <name type="scientific">Pseudolycoriella hygida</name>
    <dbReference type="NCBI Taxonomy" id="35572"/>
    <lineage>
        <taxon>Eukaryota</taxon>
        <taxon>Metazoa</taxon>
        <taxon>Ecdysozoa</taxon>
        <taxon>Arthropoda</taxon>
        <taxon>Hexapoda</taxon>
        <taxon>Insecta</taxon>
        <taxon>Pterygota</taxon>
        <taxon>Neoptera</taxon>
        <taxon>Endopterygota</taxon>
        <taxon>Diptera</taxon>
        <taxon>Nematocera</taxon>
        <taxon>Sciaroidea</taxon>
        <taxon>Sciaridae</taxon>
        <taxon>Pseudolycoriella</taxon>
    </lineage>
</organism>
<evidence type="ECO:0000259" key="2">
    <source>
        <dbReference type="Pfam" id="PF16012"/>
    </source>
</evidence>
<comment type="caution">
    <text evidence="3">The sequence shown here is derived from an EMBL/GenBank/DDBJ whole genome shotgun (WGS) entry which is preliminary data.</text>
</comment>
<evidence type="ECO:0000256" key="1">
    <source>
        <dbReference type="SAM" id="MobiDB-lite"/>
    </source>
</evidence>
<protein>
    <recommendedName>
        <fullName evidence="2">DUF4780 domain-containing protein</fullName>
    </recommendedName>
</protein>
<feature type="compositionally biased region" description="Polar residues" evidence="1">
    <location>
        <begin position="1"/>
        <end position="12"/>
    </location>
</feature>
<evidence type="ECO:0000313" key="3">
    <source>
        <dbReference type="EMBL" id="KAJ6647862.1"/>
    </source>
</evidence>
<accession>A0A9Q0NDF5</accession>
<dbReference type="InterPro" id="IPR031961">
    <property type="entry name" value="DUF4780"/>
</dbReference>
<reference evidence="3" key="1">
    <citation type="submission" date="2022-07" db="EMBL/GenBank/DDBJ databases">
        <authorList>
            <person name="Trinca V."/>
            <person name="Uliana J.V.C."/>
            <person name="Torres T.T."/>
            <person name="Ward R.J."/>
            <person name="Monesi N."/>
        </authorList>
    </citation>
    <scope>NUCLEOTIDE SEQUENCE</scope>
    <source>
        <strain evidence="3">HSMRA1968</strain>
        <tissue evidence="3">Whole embryos</tissue>
    </source>
</reference>
<feature type="region of interest" description="Disordered" evidence="1">
    <location>
        <begin position="131"/>
        <end position="157"/>
    </location>
</feature>
<feature type="compositionally biased region" description="Basic residues" evidence="1">
    <location>
        <begin position="79"/>
        <end position="90"/>
    </location>
</feature>
<feature type="compositionally biased region" description="Low complexity" evidence="1">
    <location>
        <begin position="91"/>
        <end position="110"/>
    </location>
</feature>
<dbReference type="Proteomes" id="UP001151699">
    <property type="component" value="Chromosome A"/>
</dbReference>
<feature type="region of interest" description="Disordered" evidence="1">
    <location>
        <begin position="44"/>
        <end position="115"/>
    </location>
</feature>
<sequence>MDASCNNQTQKQLVKPEDSADNVLNLNQVSMLNLSLEEEDALLRGETKAVDPKEPKECEKVTRLEREPRPLCSGPPERNKKRAKRGKRGKTGQAKPPSSSTSTNKPNAPSGVPNIATSYIDSALNAASAANTIVDQSSKRQRSNENSPAGENPRKQRKFVDVAKDDLELMIIDEDKQMDIDQAGIVETLLHNLMDEYLASNPRKCATFHDLKFFGGNLRLICADLFSKKWIETSFSTITPPWEGATLKLCPVTPRRPTIRFFVPNGMKKPEFADILVKLRLQNPPLSTSLWVAWKSDVKEEGIFYHVSVEPETVTLIESMGNRLFYYSKIRIITPSKKPKEEEGKASEVSVDTKISGNKEEKELK</sequence>
<feature type="compositionally biased region" description="Basic and acidic residues" evidence="1">
    <location>
        <begin position="44"/>
        <end position="69"/>
    </location>
</feature>
<feature type="region of interest" description="Disordered" evidence="1">
    <location>
        <begin position="1"/>
        <end position="21"/>
    </location>
</feature>
<dbReference type="Pfam" id="PF16012">
    <property type="entry name" value="DUF4780"/>
    <property type="match status" value="1"/>
</dbReference>